<reference evidence="1 2" key="1">
    <citation type="journal article" date="2019" name="New Phytol.">
        <title>Comparative genomics reveals unique wood-decay strategies and fruiting body development in the Schizophyllaceae.</title>
        <authorList>
            <person name="Almasi E."/>
            <person name="Sahu N."/>
            <person name="Krizsan K."/>
            <person name="Balint B."/>
            <person name="Kovacs G.M."/>
            <person name="Kiss B."/>
            <person name="Cseklye J."/>
            <person name="Drula E."/>
            <person name="Henrissat B."/>
            <person name="Nagy I."/>
            <person name="Chovatia M."/>
            <person name="Adam C."/>
            <person name="LaButti K."/>
            <person name="Lipzen A."/>
            <person name="Riley R."/>
            <person name="Grigoriev I.V."/>
            <person name="Nagy L.G."/>
        </authorList>
    </citation>
    <scope>NUCLEOTIDE SEQUENCE [LARGE SCALE GENOMIC DNA]</scope>
    <source>
        <strain evidence="1 2">NL-1724</strain>
    </source>
</reference>
<accession>A0A550CF24</accession>
<organism evidence="1 2">
    <name type="scientific">Schizophyllum amplum</name>
    <dbReference type="NCBI Taxonomy" id="97359"/>
    <lineage>
        <taxon>Eukaryota</taxon>
        <taxon>Fungi</taxon>
        <taxon>Dikarya</taxon>
        <taxon>Basidiomycota</taxon>
        <taxon>Agaricomycotina</taxon>
        <taxon>Agaricomycetes</taxon>
        <taxon>Agaricomycetidae</taxon>
        <taxon>Agaricales</taxon>
        <taxon>Schizophyllaceae</taxon>
        <taxon>Schizophyllum</taxon>
    </lineage>
</organism>
<comment type="caution">
    <text evidence="1">The sequence shown here is derived from an EMBL/GenBank/DDBJ whole genome shotgun (WGS) entry which is preliminary data.</text>
</comment>
<dbReference type="AlphaFoldDB" id="A0A550CF24"/>
<evidence type="ECO:0000313" key="1">
    <source>
        <dbReference type="EMBL" id="TRM63408.1"/>
    </source>
</evidence>
<keyword evidence="2" id="KW-1185">Reference proteome</keyword>
<protein>
    <submittedName>
        <fullName evidence="1">Uncharacterized protein</fullName>
    </submittedName>
</protein>
<proteinExistence type="predicted"/>
<dbReference type="EMBL" id="VDMD01000009">
    <property type="protein sequence ID" value="TRM63408.1"/>
    <property type="molecule type" value="Genomic_DNA"/>
</dbReference>
<evidence type="ECO:0000313" key="2">
    <source>
        <dbReference type="Proteomes" id="UP000320762"/>
    </source>
</evidence>
<name>A0A550CF24_9AGAR</name>
<sequence length="224" mass="25258">MLSLRPMTFVALVERRRLWPVTIFRLCNETVNIGEMVKVVGVYYVQDYFVLVPVLAPPPSSHLSPPHINFANTHLSPSIKSMTQYVDRWHSRVPLCFRRIAFRVAISATLRRTLIVRRAVSSEMSMMPDINAAVQKPPNRGPCCPPRYPWTPSTLEGGIMLDDGRAWCSYQNGFGRPLLWLSLPCPRTLPAPSRGELRRPAEPSPMLSAAFYTTPGCRRNAPAL</sequence>
<dbReference type="Proteomes" id="UP000320762">
    <property type="component" value="Unassembled WGS sequence"/>
</dbReference>
<gene>
    <name evidence="1" type="ORF">BD626DRAFT_568813</name>
</gene>